<organism evidence="2 3">
    <name type="scientific">Candidatus Jorgensenbacteria bacterium RIFCSPLOWO2_01_FULL_45_25b</name>
    <dbReference type="NCBI Taxonomy" id="1798471"/>
    <lineage>
        <taxon>Bacteria</taxon>
        <taxon>Candidatus Joergenseniibacteriota</taxon>
    </lineage>
</organism>
<dbReference type="AlphaFoldDB" id="A0A1F6BYQ1"/>
<dbReference type="SUPFAM" id="SSF143430">
    <property type="entry name" value="TTP0101/SSO1404-like"/>
    <property type="match status" value="1"/>
</dbReference>
<feature type="domain" description="Transcriptional repressor PaaX-like central Cas2-like" evidence="1">
    <location>
        <begin position="86"/>
        <end position="161"/>
    </location>
</feature>
<evidence type="ECO:0000313" key="2">
    <source>
        <dbReference type="EMBL" id="OGG42074.1"/>
    </source>
</evidence>
<evidence type="ECO:0000313" key="3">
    <source>
        <dbReference type="Proteomes" id="UP000176996"/>
    </source>
</evidence>
<dbReference type="EMBL" id="MFKK01000008">
    <property type="protein sequence ID" value="OGG42074.1"/>
    <property type="molecule type" value="Genomic_DNA"/>
</dbReference>
<accession>A0A1F6BYQ1</accession>
<sequence length="172" mass="20723">MGKTSVDAKRHMRALGELFRESRTVSDEVVRAFFDAYEHRKYLKQSLRRMMSQGIVRRNASSYVLTRFGVRFFQKQKAQESFSPDLWDGKWRIISFDVPEKYCDRRYRLRALLKEFNFFPLQKSVWVCPAHLSEKLWKLIVDERLHAYCKVMLVQIIEGDKNLRKYFKLSQK</sequence>
<dbReference type="InterPro" id="IPR048846">
    <property type="entry name" value="PaaX-like_central"/>
</dbReference>
<dbReference type="Proteomes" id="UP000176996">
    <property type="component" value="Unassembled WGS sequence"/>
</dbReference>
<evidence type="ECO:0000259" key="1">
    <source>
        <dbReference type="Pfam" id="PF20803"/>
    </source>
</evidence>
<comment type="caution">
    <text evidence="2">The sequence shown here is derived from an EMBL/GenBank/DDBJ whole genome shotgun (WGS) entry which is preliminary data.</text>
</comment>
<proteinExistence type="predicted"/>
<reference evidence="2 3" key="1">
    <citation type="journal article" date="2016" name="Nat. Commun.">
        <title>Thousands of microbial genomes shed light on interconnected biogeochemical processes in an aquifer system.</title>
        <authorList>
            <person name="Anantharaman K."/>
            <person name="Brown C.T."/>
            <person name="Hug L.A."/>
            <person name="Sharon I."/>
            <person name="Castelle C.J."/>
            <person name="Probst A.J."/>
            <person name="Thomas B.C."/>
            <person name="Singh A."/>
            <person name="Wilkins M.J."/>
            <person name="Karaoz U."/>
            <person name="Brodie E.L."/>
            <person name="Williams K.H."/>
            <person name="Hubbard S.S."/>
            <person name="Banfield J.F."/>
        </authorList>
    </citation>
    <scope>NUCLEOTIDE SEQUENCE [LARGE SCALE GENOMIC DNA]</scope>
</reference>
<name>A0A1F6BYQ1_9BACT</name>
<dbReference type="STRING" id="1798471.A3A21_03545"/>
<dbReference type="Pfam" id="PF20803">
    <property type="entry name" value="PaaX_M"/>
    <property type="match status" value="1"/>
</dbReference>
<dbReference type="Gene3D" id="3.30.70.2650">
    <property type="match status" value="1"/>
</dbReference>
<gene>
    <name evidence="2" type="ORF">A3A21_03545</name>
</gene>
<protein>
    <recommendedName>
        <fullName evidence="1">Transcriptional repressor PaaX-like central Cas2-like domain-containing protein</fullName>
    </recommendedName>
</protein>